<dbReference type="PANTHER" id="PTHR43798:SF33">
    <property type="entry name" value="HYDROLASE, PUTATIVE (AFU_ORTHOLOGUE AFUA_2G14860)-RELATED"/>
    <property type="match status" value="1"/>
</dbReference>
<dbReference type="SUPFAM" id="SSF52799">
    <property type="entry name" value="(Phosphotyrosine protein) phosphatases II"/>
    <property type="match status" value="1"/>
</dbReference>
<dbReference type="InterPro" id="IPR029021">
    <property type="entry name" value="Prot-tyrosine_phosphatase-like"/>
</dbReference>
<dbReference type="InterPro" id="IPR016130">
    <property type="entry name" value="Tyr_Pase_AS"/>
</dbReference>
<evidence type="ECO:0000259" key="3">
    <source>
        <dbReference type="PROSITE" id="PS50056"/>
    </source>
</evidence>
<dbReference type="PROSITE" id="PS50056">
    <property type="entry name" value="TYR_PHOSPHATASE_2"/>
    <property type="match status" value="1"/>
</dbReference>
<reference evidence="4" key="1">
    <citation type="submission" date="2020-12" db="EMBL/GenBank/DDBJ databases">
        <title>Metabolic potential, ecology and presence of endohyphal bacteria is reflected in genomic diversity of Mucoromycotina.</title>
        <authorList>
            <person name="Muszewska A."/>
            <person name="Okrasinska A."/>
            <person name="Steczkiewicz K."/>
            <person name="Drgas O."/>
            <person name="Orlowska M."/>
            <person name="Perlinska-Lenart U."/>
            <person name="Aleksandrzak-Piekarczyk T."/>
            <person name="Szatraj K."/>
            <person name="Zielenkiewicz U."/>
            <person name="Pilsyk S."/>
            <person name="Malc E."/>
            <person name="Mieczkowski P."/>
            <person name="Kruszewska J.S."/>
            <person name="Biernat P."/>
            <person name="Pawlowska J."/>
        </authorList>
    </citation>
    <scope>NUCLEOTIDE SEQUENCE</scope>
    <source>
        <strain evidence="4">WA0000067209</strain>
    </source>
</reference>
<evidence type="ECO:0000256" key="1">
    <source>
        <dbReference type="ARBA" id="ARBA00022801"/>
    </source>
</evidence>
<dbReference type="GO" id="GO:0004721">
    <property type="term" value="F:phosphoprotein phosphatase activity"/>
    <property type="evidence" value="ECO:0007669"/>
    <property type="project" value="UniProtKB-KW"/>
</dbReference>
<dbReference type="GO" id="GO:0016020">
    <property type="term" value="C:membrane"/>
    <property type="evidence" value="ECO:0007669"/>
    <property type="project" value="TreeGrafter"/>
</dbReference>
<keyword evidence="2" id="KW-0904">Protein phosphatase</keyword>
<dbReference type="InterPro" id="IPR000387">
    <property type="entry name" value="Tyr_Pase_dom"/>
</dbReference>
<organism evidence="4 5">
    <name type="scientific">Mortierella isabellina</name>
    <name type="common">Filamentous fungus</name>
    <name type="synonym">Umbelopsis isabellina</name>
    <dbReference type="NCBI Taxonomy" id="91625"/>
    <lineage>
        <taxon>Eukaryota</taxon>
        <taxon>Fungi</taxon>
        <taxon>Fungi incertae sedis</taxon>
        <taxon>Mucoromycota</taxon>
        <taxon>Mucoromycotina</taxon>
        <taxon>Umbelopsidomycetes</taxon>
        <taxon>Umbelopsidales</taxon>
        <taxon>Umbelopsidaceae</taxon>
        <taxon>Umbelopsis</taxon>
    </lineage>
</organism>
<sequence length="542" mass="61340">MTSNLVAVSLGAVFITTAYYLKQTVDTDKFWFWLAGRDYAEKKLEQDVLLEKDPEIITDHTQYVQVNGHVLRIVHIIHELGSKVPLLVFIHGLGAQASQWVNQIECFSMYSHVLAIDMVGCGKSENVASWSAYESESLVNDIKTLLETRYQSQSIVIIAHSFGCSIATHLAGTSSLTSVIKAMVLVCPKAGIDEKQQRGIRILKWVPDWLFDGLRVSDRKGGLDSKSVLRMLGDSSDRDLKRQQLRWNLMSKSSVYKRMICGAKWPTMKDYQNVICPVLLIAAEKDNVVPPEDAKLVQDYFLKSKDLAPSSEIKQRQIVEHYVVPGTGHQVMIVNPQLVNPVISEFLIKSCGLETMSGAWHILNKTAGENKWDLKNYEKWKRTDIISATNIGPSLFRAMKVMRQTDPDHSPSAFIAKHPEIGYIIDISKDAPPYRPSDFENSHISYNKLSTVSKIPPLRDEVNRFIKLAAACWEERPDMQIAVHCHYGFNRTGFFICCYMIERLGVTVPDALRFFEDARPPGIRRTLSFQRRTISTLCASPQ</sequence>
<keyword evidence="1" id="KW-0378">Hydrolase</keyword>
<name>A0A8H7UB04_MORIS</name>
<comment type="caution">
    <text evidence="4">The sequence shown here is derived from an EMBL/GenBank/DDBJ whole genome shotgun (WGS) entry which is preliminary data.</text>
</comment>
<dbReference type="AlphaFoldDB" id="A0A8H7UB04"/>
<dbReference type="SMART" id="SM00195">
    <property type="entry name" value="DSPc"/>
    <property type="match status" value="1"/>
</dbReference>
<keyword evidence="5" id="KW-1185">Reference proteome</keyword>
<dbReference type="InterPro" id="IPR000073">
    <property type="entry name" value="AB_hydrolase_1"/>
</dbReference>
<dbReference type="InterPro" id="IPR050266">
    <property type="entry name" value="AB_hydrolase_sf"/>
</dbReference>
<dbReference type="InterPro" id="IPR020422">
    <property type="entry name" value="TYR_PHOSPHATASE_DUAL_dom"/>
</dbReference>
<protein>
    <recommendedName>
        <fullName evidence="3">Tyrosine specific protein phosphatases domain-containing protein</fullName>
    </recommendedName>
</protein>
<dbReference type="PROSITE" id="PS00383">
    <property type="entry name" value="TYR_PHOSPHATASE_1"/>
    <property type="match status" value="1"/>
</dbReference>
<dbReference type="Pfam" id="PF00782">
    <property type="entry name" value="DSPc"/>
    <property type="match status" value="1"/>
</dbReference>
<dbReference type="InterPro" id="IPR029058">
    <property type="entry name" value="AB_hydrolase_fold"/>
</dbReference>
<dbReference type="OrthoDB" id="428974at2759"/>
<dbReference type="Pfam" id="PF00561">
    <property type="entry name" value="Abhydrolase_1"/>
    <property type="match status" value="1"/>
</dbReference>
<evidence type="ECO:0000313" key="4">
    <source>
        <dbReference type="EMBL" id="KAG2178926.1"/>
    </source>
</evidence>
<evidence type="ECO:0000313" key="5">
    <source>
        <dbReference type="Proteomes" id="UP000654370"/>
    </source>
</evidence>
<evidence type="ECO:0000256" key="2">
    <source>
        <dbReference type="ARBA" id="ARBA00022912"/>
    </source>
</evidence>
<dbReference type="InterPro" id="IPR000340">
    <property type="entry name" value="Dual-sp_phosphatase_cat-dom"/>
</dbReference>
<dbReference type="EMBL" id="JAEPQZ010000007">
    <property type="protein sequence ID" value="KAG2178926.1"/>
    <property type="molecule type" value="Genomic_DNA"/>
</dbReference>
<dbReference type="Proteomes" id="UP000654370">
    <property type="component" value="Unassembled WGS sequence"/>
</dbReference>
<feature type="domain" description="Tyrosine specific protein phosphatases" evidence="3">
    <location>
        <begin position="463"/>
        <end position="530"/>
    </location>
</feature>
<dbReference type="Gene3D" id="3.40.50.1820">
    <property type="entry name" value="alpha/beta hydrolase"/>
    <property type="match status" value="1"/>
</dbReference>
<dbReference type="SUPFAM" id="SSF53474">
    <property type="entry name" value="alpha/beta-Hydrolases"/>
    <property type="match status" value="1"/>
</dbReference>
<dbReference type="PANTHER" id="PTHR43798">
    <property type="entry name" value="MONOACYLGLYCEROL LIPASE"/>
    <property type="match status" value="1"/>
</dbReference>
<accession>A0A8H7UB04</accession>
<proteinExistence type="predicted"/>
<dbReference type="Gene3D" id="3.90.190.10">
    <property type="entry name" value="Protein tyrosine phosphatase superfamily"/>
    <property type="match status" value="1"/>
</dbReference>
<gene>
    <name evidence="4" type="ORF">INT43_001773</name>
</gene>